<gene>
    <name evidence="1" type="ORF">H8698_10070</name>
</gene>
<dbReference type="Gene3D" id="3.40.50.1000">
    <property type="entry name" value="HAD superfamily/HAD-like"/>
    <property type="match status" value="1"/>
</dbReference>
<keyword evidence="2" id="KW-1185">Reference proteome</keyword>
<name>A0A926DN03_9FIRM</name>
<dbReference type="Proteomes" id="UP000611762">
    <property type="component" value="Unassembled WGS sequence"/>
</dbReference>
<dbReference type="EMBL" id="JACRSU010000003">
    <property type="protein sequence ID" value="MBC8541321.1"/>
    <property type="molecule type" value="Genomic_DNA"/>
</dbReference>
<comment type="caution">
    <text evidence="1">The sequence shown here is derived from an EMBL/GenBank/DDBJ whole genome shotgun (WGS) entry which is preliminary data.</text>
</comment>
<dbReference type="InterPro" id="IPR023214">
    <property type="entry name" value="HAD_sf"/>
</dbReference>
<evidence type="ECO:0000313" key="2">
    <source>
        <dbReference type="Proteomes" id="UP000611762"/>
    </source>
</evidence>
<proteinExistence type="predicted"/>
<dbReference type="GO" id="GO:0016787">
    <property type="term" value="F:hydrolase activity"/>
    <property type="evidence" value="ECO:0007669"/>
    <property type="project" value="UniProtKB-KW"/>
</dbReference>
<evidence type="ECO:0000313" key="1">
    <source>
        <dbReference type="EMBL" id="MBC8541321.1"/>
    </source>
</evidence>
<keyword evidence="1" id="KW-0378">Hydrolase</keyword>
<dbReference type="SUPFAM" id="SSF56784">
    <property type="entry name" value="HAD-like"/>
    <property type="match status" value="1"/>
</dbReference>
<reference evidence="1" key="1">
    <citation type="submission" date="2020-08" db="EMBL/GenBank/DDBJ databases">
        <title>Genome public.</title>
        <authorList>
            <person name="Liu C."/>
            <person name="Sun Q."/>
        </authorList>
    </citation>
    <scope>NUCLEOTIDE SEQUENCE</scope>
    <source>
        <strain evidence="1">H8</strain>
    </source>
</reference>
<dbReference type="InterPro" id="IPR036412">
    <property type="entry name" value="HAD-like_sf"/>
</dbReference>
<dbReference type="RefSeq" id="WP_249313370.1">
    <property type="nucleotide sequence ID" value="NZ_JACRSU010000003.1"/>
</dbReference>
<dbReference type="AlphaFoldDB" id="A0A926DN03"/>
<organism evidence="1 2">
    <name type="scientific">Congzhengia minquanensis</name>
    <dbReference type="NCBI Taxonomy" id="2763657"/>
    <lineage>
        <taxon>Bacteria</taxon>
        <taxon>Bacillati</taxon>
        <taxon>Bacillota</taxon>
        <taxon>Clostridia</taxon>
        <taxon>Eubacteriales</taxon>
        <taxon>Oscillospiraceae</taxon>
        <taxon>Congzhengia</taxon>
    </lineage>
</organism>
<dbReference type="Pfam" id="PF12710">
    <property type="entry name" value="HAD"/>
    <property type="match status" value="1"/>
</dbReference>
<accession>A0A926DN03</accession>
<protein>
    <submittedName>
        <fullName evidence="1">Haloacid dehalogenase-like hydrolase</fullName>
    </submittedName>
</protein>
<sequence>MKTKPVAAILYDFDKTLSTKDMQEYAFIPGIGMTAEEFWKKCNRLTQEHSMDQILAYMYVMLTEARGKKLLNREEFKNLGETVELFPGVLSWFNRVNAYAQRLGLCLEHYIISSGLKEIIEGTPIAKQFKGIYAAEFFYDEQNVPVWPAMAVNYTSKTQFLFRINKGVLDVTDHTGLNKFTPENKRRIPFQNMIYIGDGFTDVPCMKLVKVNGGHSIAVYSDKKQTAIDIMHQGRVDYIAPADYSEAGKLEKTVFAVLDLICAQNVALEMNFKDFHETE</sequence>